<evidence type="ECO:0000256" key="11">
    <source>
        <dbReference type="SAM" id="Phobius"/>
    </source>
</evidence>
<accession>Q7M7Y7</accession>
<keyword evidence="7 11" id="KW-0472">Membrane</keyword>
<dbReference type="GO" id="GO:0009431">
    <property type="term" value="C:bacterial-type flagellum basal body, MS ring"/>
    <property type="evidence" value="ECO:0007669"/>
    <property type="project" value="InterPro"/>
</dbReference>
<dbReference type="NCBIfam" id="TIGR00206">
    <property type="entry name" value="fliF"/>
    <property type="match status" value="1"/>
</dbReference>
<dbReference type="PANTHER" id="PTHR30046:SF0">
    <property type="entry name" value="FLAGELLAR M-RING PROTEIN"/>
    <property type="match status" value="1"/>
</dbReference>
<feature type="transmembrane region" description="Helical" evidence="11">
    <location>
        <begin position="446"/>
        <end position="467"/>
    </location>
</feature>
<dbReference type="GO" id="GO:0003774">
    <property type="term" value="F:cytoskeletal motor activity"/>
    <property type="evidence" value="ECO:0007669"/>
    <property type="project" value="InterPro"/>
</dbReference>
<dbReference type="EMBL" id="BX571662">
    <property type="protein sequence ID" value="CAE11001.1"/>
    <property type="molecule type" value="Genomic_DNA"/>
</dbReference>
<dbReference type="KEGG" id="wsu:WS1999"/>
<dbReference type="RefSeq" id="WP_011139783.1">
    <property type="nucleotide sequence ID" value="NC_005090.1"/>
</dbReference>
<dbReference type="eggNOG" id="COG1766">
    <property type="taxonomic scope" value="Bacteria"/>
</dbReference>
<dbReference type="PIRSF" id="PIRSF004862">
    <property type="entry name" value="FliF"/>
    <property type="match status" value="1"/>
</dbReference>
<comment type="similarity">
    <text evidence="3 9">Belongs to the FliF family.</text>
</comment>
<evidence type="ECO:0000256" key="9">
    <source>
        <dbReference type="PIRNR" id="PIRNR004862"/>
    </source>
</evidence>
<reference evidence="14 15" key="1">
    <citation type="journal article" date="2003" name="Proc. Natl. Acad. Sci. U.S.A.">
        <title>Complete genome sequence and analysis of Wolinella succinogenes.</title>
        <authorList>
            <person name="Baar C."/>
            <person name="Eppinger M."/>
            <person name="Raddatz G."/>
            <person name="Simon JM."/>
            <person name="Lanz C."/>
            <person name="Klimmek O."/>
            <person name="Nandakumar R."/>
            <person name="Gross R."/>
            <person name="Rosinus A."/>
            <person name="Keller H."/>
            <person name="Jagtap P."/>
            <person name="Linke B."/>
            <person name="Meyer F."/>
            <person name="Lederer H."/>
            <person name="Schuster S.C."/>
        </authorList>
    </citation>
    <scope>NUCLEOTIDE SEQUENCE [LARGE SCALE GENOMIC DNA]</scope>
    <source>
        <strain evidence="15">ATCC 29543 / DSM 1740 / CCUG 13145 / JCM 31913 / LMG 7466 / NCTC 11488 / FDC 602W</strain>
    </source>
</reference>
<dbReference type="GO" id="GO:0005886">
    <property type="term" value="C:plasma membrane"/>
    <property type="evidence" value="ECO:0007669"/>
    <property type="project" value="UniProtKB-SubCell"/>
</dbReference>
<dbReference type="InterPro" id="IPR006182">
    <property type="entry name" value="FliF_N_dom"/>
</dbReference>
<dbReference type="InterPro" id="IPR000067">
    <property type="entry name" value="FlgMring_FliF"/>
</dbReference>
<evidence type="ECO:0000256" key="5">
    <source>
        <dbReference type="ARBA" id="ARBA00022692"/>
    </source>
</evidence>
<keyword evidence="4" id="KW-1003">Cell membrane</keyword>
<keyword evidence="15" id="KW-1185">Reference proteome</keyword>
<dbReference type="Gene3D" id="3.30.300.30">
    <property type="match status" value="1"/>
</dbReference>
<evidence type="ECO:0000256" key="10">
    <source>
        <dbReference type="SAM" id="MobiDB-lite"/>
    </source>
</evidence>
<dbReference type="InterPro" id="IPR043427">
    <property type="entry name" value="YscJ/FliF"/>
</dbReference>
<keyword evidence="14" id="KW-0282">Flagellum</keyword>
<dbReference type="Pfam" id="PF08345">
    <property type="entry name" value="YscJ_FliF_C"/>
    <property type="match status" value="1"/>
</dbReference>
<protein>
    <recommendedName>
        <fullName evidence="9">Flagellar M-ring protein</fullName>
    </recommendedName>
</protein>
<comment type="subcellular location">
    <subcellularLocation>
        <location evidence="1 9">Bacterial flagellum basal body</location>
    </subcellularLocation>
    <subcellularLocation>
        <location evidence="2">Cell membrane</location>
        <topology evidence="2">Multi-pass membrane protein</topology>
    </subcellularLocation>
</comment>
<evidence type="ECO:0000256" key="7">
    <source>
        <dbReference type="ARBA" id="ARBA00023136"/>
    </source>
</evidence>
<evidence type="ECO:0000256" key="3">
    <source>
        <dbReference type="ARBA" id="ARBA00007971"/>
    </source>
</evidence>
<feature type="region of interest" description="Disordered" evidence="10">
    <location>
        <begin position="306"/>
        <end position="331"/>
    </location>
</feature>
<dbReference type="HOGENOM" id="CLU_028108_1_1_7"/>
<dbReference type="AlphaFoldDB" id="Q7M7Y7"/>
<keyword evidence="8 9" id="KW-0975">Bacterial flagellum</keyword>
<evidence type="ECO:0000259" key="12">
    <source>
        <dbReference type="Pfam" id="PF01514"/>
    </source>
</evidence>
<keyword evidence="14" id="KW-0969">Cilium</keyword>
<dbReference type="InterPro" id="IPR045851">
    <property type="entry name" value="AMP-bd_C_sf"/>
</dbReference>
<comment type="function">
    <text evidence="9">The M ring may be actively involved in energy transduction.</text>
</comment>
<evidence type="ECO:0000259" key="13">
    <source>
        <dbReference type="Pfam" id="PF08345"/>
    </source>
</evidence>
<evidence type="ECO:0000256" key="2">
    <source>
        <dbReference type="ARBA" id="ARBA00004651"/>
    </source>
</evidence>
<dbReference type="STRING" id="273121.WS1999"/>
<name>Q7M7Y7_WOLSU</name>
<dbReference type="PRINTS" id="PR01009">
    <property type="entry name" value="FLGMRINGFLIF"/>
</dbReference>
<evidence type="ECO:0000313" key="14">
    <source>
        <dbReference type="EMBL" id="CAE11001.1"/>
    </source>
</evidence>
<proteinExistence type="inferred from homology"/>
<feature type="transmembrane region" description="Helical" evidence="11">
    <location>
        <begin position="23"/>
        <end position="42"/>
    </location>
</feature>
<evidence type="ECO:0000256" key="4">
    <source>
        <dbReference type="ARBA" id="ARBA00022475"/>
    </source>
</evidence>
<keyword evidence="6 11" id="KW-1133">Transmembrane helix</keyword>
<evidence type="ECO:0000256" key="1">
    <source>
        <dbReference type="ARBA" id="ARBA00004117"/>
    </source>
</evidence>
<feature type="domain" description="Flagellar M-ring C-terminal" evidence="13">
    <location>
        <begin position="256"/>
        <end position="423"/>
    </location>
</feature>
<evidence type="ECO:0000256" key="8">
    <source>
        <dbReference type="ARBA" id="ARBA00023143"/>
    </source>
</evidence>
<evidence type="ECO:0000313" key="15">
    <source>
        <dbReference type="Proteomes" id="UP000000422"/>
    </source>
</evidence>
<dbReference type="Proteomes" id="UP000000422">
    <property type="component" value="Chromosome"/>
</dbReference>
<dbReference type="InterPro" id="IPR013556">
    <property type="entry name" value="Flag_M-ring_C"/>
</dbReference>
<gene>
    <name evidence="14" type="primary">FLIF</name>
    <name evidence="14" type="ordered locus">WS1999</name>
</gene>
<feature type="domain" description="Flagellar M-ring N-terminal" evidence="12">
    <location>
        <begin position="52"/>
        <end position="221"/>
    </location>
</feature>
<sequence>MDFKVLFNQIQNLYAKLNLKQKLVILGTIVGVVAFVSFLIVYNGGKGKSLDGYAVLFEGVSPQDGALIIQHLEQSKIPYKLPKDNTILIPEEKVYEERIKLASSGIPKSSKVGFEIFDKQEFGATDFDQKVKFVRATEGELSRTIESLTPIEKASVHIAIPKDSVFVSKETPPTASVVLRLRPNMALTPAQVLGIKNLVAAAITRLEPENVRIVNENGEPLGEGDELTTSKEMAAVQMRYKQNFERSVEEKIVNILAPIIGGADRVVAKVTAEFDFSQKQSTQELFDPNNVVRSEQTLEEKREGFKPKEIGGVPGAVSNIGPVQGLDSQDVRDKYEKSQTTTNFEISKTVSSIKGEFATIKRLSAAVVVDGKYKTSVNEQGNEVLEYIPLSDEEMEKINGLVRQAMGFSGTRGDEATVSNFEFDAKSAGYAPKTPVERFVQGLEKFMGPFMPMLKYVIVGLILFVFYKKIIVPFAERMLEVHEDEDEEIESLIKLDDDDEDALNKFNEMKRRVEEQLGLGSGLSEDEIKYDVLLEKMKNIAMEKPEEVAGIFQTLIRDELGLDDMSSKLMAEAKARK</sequence>
<dbReference type="PANTHER" id="PTHR30046">
    <property type="entry name" value="FLAGELLAR M-RING PROTEIN"/>
    <property type="match status" value="1"/>
</dbReference>
<dbReference type="Pfam" id="PF01514">
    <property type="entry name" value="YscJ_FliF"/>
    <property type="match status" value="1"/>
</dbReference>
<dbReference type="GO" id="GO:0071973">
    <property type="term" value="P:bacterial-type flagellum-dependent cell motility"/>
    <property type="evidence" value="ECO:0007669"/>
    <property type="project" value="InterPro"/>
</dbReference>
<organism evidence="15">
    <name type="scientific">Wolinella succinogenes (strain ATCC 29543 / DSM 1740 / CCUG 13145 / JCM 31913 / LMG 7466 / NCTC 11488 / FDC 602W)</name>
    <name type="common">Vibrio succinogenes</name>
    <dbReference type="NCBI Taxonomy" id="273121"/>
    <lineage>
        <taxon>Bacteria</taxon>
        <taxon>Pseudomonadati</taxon>
        <taxon>Campylobacterota</taxon>
        <taxon>Epsilonproteobacteria</taxon>
        <taxon>Campylobacterales</taxon>
        <taxon>Helicobacteraceae</taxon>
        <taxon>Wolinella</taxon>
    </lineage>
</organism>
<keyword evidence="14" id="KW-0966">Cell projection</keyword>
<keyword evidence="5 11" id="KW-0812">Transmembrane</keyword>
<evidence type="ECO:0000256" key="6">
    <source>
        <dbReference type="ARBA" id="ARBA00022989"/>
    </source>
</evidence>